<proteinExistence type="inferred from homology"/>
<dbReference type="Pfam" id="PF05450">
    <property type="entry name" value="Nicastrin"/>
    <property type="match status" value="1"/>
</dbReference>
<gene>
    <name evidence="14" type="primary">Aste57867_14840</name>
    <name evidence="13" type="ORF">As57867_014784</name>
    <name evidence="14" type="ORF">ASTE57867_14840</name>
</gene>
<keyword evidence="5 11" id="KW-0732">Signal</keyword>
<evidence type="ECO:0000256" key="11">
    <source>
        <dbReference type="SAM" id="SignalP"/>
    </source>
</evidence>
<evidence type="ECO:0000256" key="9">
    <source>
        <dbReference type="ARBA" id="ARBA00023180"/>
    </source>
</evidence>
<dbReference type="GO" id="GO:0016485">
    <property type="term" value="P:protein processing"/>
    <property type="evidence" value="ECO:0007669"/>
    <property type="project" value="InterPro"/>
</dbReference>
<evidence type="ECO:0000256" key="10">
    <source>
        <dbReference type="SAM" id="Phobius"/>
    </source>
</evidence>
<dbReference type="Pfam" id="PF18266">
    <property type="entry name" value="Ncstrn_small"/>
    <property type="match status" value="1"/>
</dbReference>
<dbReference type="PANTHER" id="PTHR21092:SF0">
    <property type="entry name" value="NICASTRIN"/>
    <property type="match status" value="1"/>
</dbReference>
<dbReference type="GO" id="GO:0007219">
    <property type="term" value="P:Notch signaling pathway"/>
    <property type="evidence" value="ECO:0007669"/>
    <property type="project" value="UniProtKB-KW"/>
</dbReference>
<comment type="similarity">
    <text evidence="2">Belongs to the nicastrin family.</text>
</comment>
<keyword evidence="4 10" id="KW-0812">Transmembrane</keyword>
<evidence type="ECO:0000313" key="15">
    <source>
        <dbReference type="Proteomes" id="UP000332933"/>
    </source>
</evidence>
<evidence type="ECO:0000256" key="7">
    <source>
        <dbReference type="ARBA" id="ARBA00022989"/>
    </source>
</evidence>
<evidence type="ECO:0000256" key="5">
    <source>
        <dbReference type="ARBA" id="ARBA00022729"/>
    </source>
</evidence>
<reference evidence="14 15" key="1">
    <citation type="submission" date="2019-03" db="EMBL/GenBank/DDBJ databases">
        <authorList>
            <person name="Gaulin E."/>
            <person name="Dumas B."/>
        </authorList>
    </citation>
    <scope>NUCLEOTIDE SEQUENCE [LARGE SCALE GENOMIC DNA]</scope>
    <source>
        <strain evidence="14">CBS 568.67</strain>
    </source>
</reference>
<dbReference type="Gene3D" id="3.40.630.10">
    <property type="entry name" value="Zn peptidases"/>
    <property type="match status" value="1"/>
</dbReference>
<evidence type="ECO:0000313" key="14">
    <source>
        <dbReference type="EMBL" id="VFT91658.1"/>
    </source>
</evidence>
<keyword evidence="8 10" id="KW-0472">Membrane</keyword>
<dbReference type="AlphaFoldDB" id="A0A485L299"/>
<keyword evidence="6" id="KW-0914">Notch signaling pathway</keyword>
<organism evidence="14 15">
    <name type="scientific">Aphanomyces stellatus</name>
    <dbReference type="NCBI Taxonomy" id="120398"/>
    <lineage>
        <taxon>Eukaryota</taxon>
        <taxon>Sar</taxon>
        <taxon>Stramenopiles</taxon>
        <taxon>Oomycota</taxon>
        <taxon>Saprolegniomycetes</taxon>
        <taxon>Saprolegniales</taxon>
        <taxon>Verrucalvaceae</taxon>
        <taxon>Aphanomyces</taxon>
    </lineage>
</organism>
<dbReference type="InterPro" id="IPR041084">
    <property type="entry name" value="Ncstrn_small"/>
</dbReference>
<keyword evidence="9" id="KW-0325">Glycoprotein</keyword>
<dbReference type="Proteomes" id="UP000332933">
    <property type="component" value="Unassembled WGS sequence"/>
</dbReference>
<dbReference type="SUPFAM" id="SSF53187">
    <property type="entry name" value="Zn-dependent exopeptidases"/>
    <property type="match status" value="1"/>
</dbReference>
<evidence type="ECO:0000259" key="12">
    <source>
        <dbReference type="Pfam" id="PF18266"/>
    </source>
</evidence>
<dbReference type="InterPro" id="IPR008710">
    <property type="entry name" value="Nicastrin"/>
</dbReference>
<dbReference type="GO" id="GO:0005886">
    <property type="term" value="C:plasma membrane"/>
    <property type="evidence" value="ECO:0007669"/>
    <property type="project" value="TreeGrafter"/>
</dbReference>
<evidence type="ECO:0000256" key="8">
    <source>
        <dbReference type="ARBA" id="ARBA00023136"/>
    </source>
</evidence>
<protein>
    <recommendedName>
        <fullName evidence="3">Nicastrin</fullName>
    </recommendedName>
</protein>
<dbReference type="OrthoDB" id="10265862at2759"/>
<evidence type="ECO:0000256" key="1">
    <source>
        <dbReference type="ARBA" id="ARBA00004479"/>
    </source>
</evidence>
<feature type="transmembrane region" description="Helical" evidence="10">
    <location>
        <begin position="677"/>
        <end position="696"/>
    </location>
</feature>
<sequence>MVKVSGASAALAVGSFFIACLGGVDAGAVTTGAPANPNIPGGECVRMFHSKGDVGCYTLNKDAARARLVSITTATEFTQTTLKEDSILIVPDTLFTTENLARLNADLVKGLLIYPTSTSPTFNYESTNPQGKGTVDGVLNPNFGSYAWNPQGRSIMASSLPYPVLEVESEAKAKTLLLDLAHKNQDTPVGSTFGVVYKGAMEYYFGPAKMDSRACLGFKNIYGNRSPKCLPVGGQSAWGVKGDLSSEKPMVVAMAPMDTNAFSHVYAPGGNAGASGLVALLAAADALKSVPSMSLKKNILFAAFQGESYGFVGSRRFLSDLKLKCANPVAAATPFGSSFCASPIKSSLAFTGVSLSNIDTAIAVDQVGVSADNMYLHVNKAASSTEALVTAITKAPSAKGRVKTSSVDGIPPGPLISFLNDQEYGNSSLASVVLSGYDTAFPNAYHSRYDVNTTVTAANVVQAAQVLAEALFASAAAPGTDIPASVQVNATLVANLLACITSDWTCATMAAYSKTAVASMNDYLQFTDDTVPSFMQPVTLYSSVYSDNRMPTIRVNKSAVVADLPGQTWQDSFKLNLYPNAYETFTRAFLATAVSDVDAQPKPCAKTKDCADSGSECVYPGVCVRRSAFFHDAFSPGLKREATYGLYTILNESMPLWTEPNWNTLGTYVFPDPGNTIGYVTLGAGAASLAIGYLLAGRFLGHFRKQKLL</sequence>
<feature type="signal peptide" evidence="11">
    <location>
        <begin position="1"/>
        <end position="26"/>
    </location>
</feature>
<evidence type="ECO:0000256" key="2">
    <source>
        <dbReference type="ARBA" id="ARBA00007717"/>
    </source>
</evidence>
<evidence type="ECO:0000256" key="4">
    <source>
        <dbReference type="ARBA" id="ARBA00022692"/>
    </source>
</evidence>
<feature type="domain" description="Nicastrin small lobe" evidence="12">
    <location>
        <begin position="44"/>
        <end position="180"/>
    </location>
</feature>
<dbReference type="EMBL" id="CAADRA010005603">
    <property type="protein sequence ID" value="VFT91658.1"/>
    <property type="molecule type" value="Genomic_DNA"/>
</dbReference>
<comment type="subcellular location">
    <subcellularLocation>
        <location evidence="1">Membrane</location>
        <topology evidence="1">Single-pass type I membrane protein</topology>
    </subcellularLocation>
</comment>
<dbReference type="PANTHER" id="PTHR21092">
    <property type="entry name" value="NICASTRIN"/>
    <property type="match status" value="1"/>
</dbReference>
<keyword evidence="15" id="KW-1185">Reference proteome</keyword>
<feature type="chain" id="PRO_5033826202" description="Nicastrin" evidence="11">
    <location>
        <begin position="27"/>
        <end position="709"/>
    </location>
</feature>
<evidence type="ECO:0000256" key="6">
    <source>
        <dbReference type="ARBA" id="ARBA00022976"/>
    </source>
</evidence>
<keyword evidence="7 10" id="KW-1133">Transmembrane helix</keyword>
<evidence type="ECO:0000313" key="13">
    <source>
        <dbReference type="EMBL" id="KAF0694270.1"/>
    </source>
</evidence>
<accession>A0A485L299</accession>
<dbReference type="PROSITE" id="PS51257">
    <property type="entry name" value="PROKAR_LIPOPROTEIN"/>
    <property type="match status" value="1"/>
</dbReference>
<evidence type="ECO:0000256" key="3">
    <source>
        <dbReference type="ARBA" id="ARBA00015303"/>
    </source>
</evidence>
<dbReference type="EMBL" id="VJMH01005582">
    <property type="protein sequence ID" value="KAF0694270.1"/>
    <property type="molecule type" value="Genomic_DNA"/>
</dbReference>
<reference evidence="13" key="2">
    <citation type="submission" date="2019-06" db="EMBL/GenBank/DDBJ databases">
        <title>Genomics analysis of Aphanomyces spp. identifies a new class of oomycete effector associated with host adaptation.</title>
        <authorList>
            <person name="Gaulin E."/>
        </authorList>
    </citation>
    <scope>NUCLEOTIDE SEQUENCE</scope>
    <source>
        <strain evidence="13">CBS 578.67</strain>
    </source>
</reference>
<name>A0A485L299_9STRA</name>